<dbReference type="GO" id="GO:0050660">
    <property type="term" value="F:flavin adenine dinucleotide binding"/>
    <property type="evidence" value="ECO:0007669"/>
    <property type="project" value="InterPro"/>
</dbReference>
<feature type="compositionally biased region" description="Basic residues" evidence="3">
    <location>
        <begin position="158"/>
        <end position="172"/>
    </location>
</feature>
<feature type="region of interest" description="Disordered" evidence="3">
    <location>
        <begin position="46"/>
        <end position="111"/>
    </location>
</feature>
<organism evidence="5 6">
    <name type="scientific">Triticum turgidum subsp. durum</name>
    <name type="common">Durum wheat</name>
    <name type="synonym">Triticum durum</name>
    <dbReference type="NCBI Taxonomy" id="4567"/>
    <lineage>
        <taxon>Eukaryota</taxon>
        <taxon>Viridiplantae</taxon>
        <taxon>Streptophyta</taxon>
        <taxon>Embryophyta</taxon>
        <taxon>Tracheophyta</taxon>
        <taxon>Spermatophyta</taxon>
        <taxon>Magnoliopsida</taxon>
        <taxon>Liliopsida</taxon>
        <taxon>Poales</taxon>
        <taxon>Poaceae</taxon>
        <taxon>BOP clade</taxon>
        <taxon>Pooideae</taxon>
        <taxon>Triticodae</taxon>
        <taxon>Triticeae</taxon>
        <taxon>Triticinae</taxon>
        <taxon>Triticum</taxon>
    </lineage>
</organism>
<feature type="compositionally biased region" description="Basic residues" evidence="3">
    <location>
        <begin position="65"/>
        <end position="75"/>
    </location>
</feature>
<dbReference type="Gene3D" id="3.40.462.20">
    <property type="match status" value="1"/>
</dbReference>
<dbReference type="PANTHER" id="PTHR32448">
    <property type="entry name" value="OS08G0158400 PROTEIN"/>
    <property type="match status" value="1"/>
</dbReference>
<feature type="compositionally biased region" description="Basic and acidic residues" evidence="3">
    <location>
        <begin position="101"/>
        <end position="111"/>
    </location>
</feature>
<feature type="region of interest" description="Disordered" evidence="3">
    <location>
        <begin position="158"/>
        <end position="196"/>
    </location>
</feature>
<name>A0A9R1BQJ5_TRITD</name>
<accession>A0A9R1BQJ5</accession>
<keyword evidence="1" id="KW-0285">Flavoprotein</keyword>
<protein>
    <recommendedName>
        <fullName evidence="4">Berberine/berberine-like domain-containing protein</fullName>
    </recommendedName>
</protein>
<keyword evidence="6" id="KW-1185">Reference proteome</keyword>
<feature type="domain" description="Berberine/berberine-like" evidence="4">
    <location>
        <begin position="416"/>
        <end position="475"/>
    </location>
</feature>
<evidence type="ECO:0000256" key="3">
    <source>
        <dbReference type="SAM" id="MobiDB-lite"/>
    </source>
</evidence>
<dbReference type="InterPro" id="IPR016169">
    <property type="entry name" value="FAD-bd_PCMH_sub2"/>
</dbReference>
<dbReference type="Proteomes" id="UP000324705">
    <property type="component" value="Chromosome 7A"/>
</dbReference>
<dbReference type="EMBL" id="LT934123">
    <property type="protein sequence ID" value="VAI77337.1"/>
    <property type="molecule type" value="Genomic_DNA"/>
</dbReference>
<dbReference type="Gramene" id="TRITD7Av1G190260.1">
    <property type="protein sequence ID" value="TRITD7Av1G190260.1"/>
    <property type="gene ID" value="TRITD7Av1G190260"/>
</dbReference>
<dbReference type="GO" id="GO:0016491">
    <property type="term" value="F:oxidoreductase activity"/>
    <property type="evidence" value="ECO:0007669"/>
    <property type="project" value="InterPro"/>
</dbReference>
<evidence type="ECO:0000259" key="4">
    <source>
        <dbReference type="Pfam" id="PF08031"/>
    </source>
</evidence>
<evidence type="ECO:0000313" key="5">
    <source>
        <dbReference type="EMBL" id="VAI77337.1"/>
    </source>
</evidence>
<proteinExistence type="predicted"/>
<gene>
    <name evidence="5" type="ORF">TRITD_7Av1G190260</name>
</gene>
<keyword evidence="2" id="KW-0274">FAD</keyword>
<evidence type="ECO:0000313" key="6">
    <source>
        <dbReference type="Proteomes" id="UP000324705"/>
    </source>
</evidence>
<dbReference type="AlphaFoldDB" id="A0A9R1BQJ5"/>
<dbReference type="InterPro" id="IPR012951">
    <property type="entry name" value="BBE"/>
</dbReference>
<dbReference type="Pfam" id="PF08031">
    <property type="entry name" value="BBE"/>
    <property type="match status" value="1"/>
</dbReference>
<reference evidence="5 6" key="1">
    <citation type="submission" date="2017-09" db="EMBL/GenBank/DDBJ databases">
        <authorList>
            <consortium name="International Durum Wheat Genome Sequencing Consortium (IDWGSC)"/>
            <person name="Milanesi L."/>
        </authorList>
    </citation>
    <scope>NUCLEOTIDE SEQUENCE [LARGE SCALE GENOMIC DNA]</scope>
    <source>
        <strain evidence="6">cv. Svevo</strain>
    </source>
</reference>
<sequence length="481" mass="54149">MPLGGHTQAAVVHAELAFVHLGPGVLHPEPQVLDPWHGEAALHRHADQRLPRPGRRRLRPSERRAHPRAQRRARLRGPLVPVRAPRGVRRGRPGQPPLRARRPEGGHRVGGLRRDARGAVLRRLEGELAAGFPGRPVPDDRRGRPFQRRRVRHAAAQVRRRHRQRPGRHACRRQWADPGQAGHGGGRVLGHPRRRRRELRHRALVAGETRARPADSVTNSVDEGAVDILTRWQEVAPALPEDLFIRVVAQKQAANFESMYLGTPDTLLPLMRSRFPELGLNRTHCKEMTWIQSVPYIYLGSAATVEDILNRTTATKSFSKATSDYVRQAIPKDVWVKIFAWLGKPDAGLMIMDPYGGKIGSPPESATPFPHRGGVLYNIQYMNFWSAATDGSAQTRWLKDLYAFMGPYVSKNPREAYANYRDLDLGQNVVVGNVTSYEAGKVWGEKYYKGNFQRLATAKSKVDPDDYFRNEQSIPPLPATK</sequence>
<evidence type="ECO:0000256" key="1">
    <source>
        <dbReference type="ARBA" id="ARBA00022630"/>
    </source>
</evidence>
<dbReference type="Gene3D" id="3.30.465.10">
    <property type="match status" value="1"/>
</dbReference>
<evidence type="ECO:0000256" key="2">
    <source>
        <dbReference type="ARBA" id="ARBA00022827"/>
    </source>
</evidence>
<feature type="compositionally biased region" description="Low complexity" evidence="3">
    <location>
        <begin position="76"/>
        <end position="85"/>
    </location>
</feature>